<protein>
    <submittedName>
        <fullName evidence="2">Uncharacterized protein</fullName>
    </submittedName>
</protein>
<gene>
    <name evidence="2" type="ORF">A0J61_11507</name>
</gene>
<dbReference type="OrthoDB" id="2268299at2759"/>
<sequence length="141" mass="15939">MSSRAPIRKTKAKRRNKHPIQEIVSVLPQLAISFAILYYASTLSDSTFSEHRGFVFYLGCISALTMCSVFLILQIKGVEYKNWQQNPTTRNYIQIASLSTVMAFIAFNVSLWPLYGLLTPFTIIAFFVFAVTVLIISTAFL</sequence>
<dbReference type="EMBL" id="LUGH01002127">
    <property type="protein sequence ID" value="OBZ80444.1"/>
    <property type="molecule type" value="Genomic_DNA"/>
</dbReference>
<evidence type="ECO:0000313" key="2">
    <source>
        <dbReference type="EMBL" id="OBZ80444.1"/>
    </source>
</evidence>
<feature type="transmembrane region" description="Helical" evidence="1">
    <location>
        <begin position="53"/>
        <end position="73"/>
    </location>
</feature>
<keyword evidence="3" id="KW-1185">Reference proteome</keyword>
<keyword evidence="1" id="KW-0812">Transmembrane</keyword>
<dbReference type="Proteomes" id="UP000093000">
    <property type="component" value="Unassembled WGS sequence"/>
</dbReference>
<dbReference type="Pfam" id="PF20479">
    <property type="entry name" value="TMEM128"/>
    <property type="match status" value="1"/>
</dbReference>
<feature type="transmembrane region" description="Helical" evidence="1">
    <location>
        <begin position="93"/>
        <end position="115"/>
    </location>
</feature>
<reference evidence="2 3" key="1">
    <citation type="submission" date="2016-03" db="EMBL/GenBank/DDBJ databases">
        <title>Choanephora cucurbitarum.</title>
        <authorList>
            <person name="Min B."/>
            <person name="Park H."/>
            <person name="Park J.-H."/>
            <person name="Shin H.-D."/>
            <person name="Choi I.-G."/>
        </authorList>
    </citation>
    <scope>NUCLEOTIDE SEQUENCE [LARGE SCALE GENOMIC DNA]</scope>
    <source>
        <strain evidence="2 3">KUS-F28377</strain>
    </source>
</reference>
<proteinExistence type="predicted"/>
<keyword evidence="1" id="KW-1133">Transmembrane helix</keyword>
<organism evidence="2 3">
    <name type="scientific">Choanephora cucurbitarum</name>
    <dbReference type="NCBI Taxonomy" id="101091"/>
    <lineage>
        <taxon>Eukaryota</taxon>
        <taxon>Fungi</taxon>
        <taxon>Fungi incertae sedis</taxon>
        <taxon>Mucoromycota</taxon>
        <taxon>Mucoromycotina</taxon>
        <taxon>Mucoromycetes</taxon>
        <taxon>Mucorales</taxon>
        <taxon>Mucorineae</taxon>
        <taxon>Choanephoraceae</taxon>
        <taxon>Choanephoroideae</taxon>
        <taxon>Choanephora</taxon>
    </lineage>
</organism>
<keyword evidence="1" id="KW-0472">Membrane</keyword>
<name>A0A1C7MZ72_9FUNG</name>
<evidence type="ECO:0000256" key="1">
    <source>
        <dbReference type="SAM" id="Phobius"/>
    </source>
</evidence>
<dbReference type="AlphaFoldDB" id="A0A1C7MZ72"/>
<evidence type="ECO:0000313" key="3">
    <source>
        <dbReference type="Proteomes" id="UP000093000"/>
    </source>
</evidence>
<feature type="transmembrane region" description="Helical" evidence="1">
    <location>
        <begin position="121"/>
        <end position="140"/>
    </location>
</feature>
<feature type="transmembrane region" description="Helical" evidence="1">
    <location>
        <begin position="20"/>
        <end position="41"/>
    </location>
</feature>
<accession>A0A1C7MZ72</accession>
<dbReference type="InterPro" id="IPR033579">
    <property type="entry name" value="TMEM128"/>
</dbReference>
<dbReference type="InParanoid" id="A0A1C7MZ72"/>
<comment type="caution">
    <text evidence="2">The sequence shown here is derived from an EMBL/GenBank/DDBJ whole genome shotgun (WGS) entry which is preliminary data.</text>
</comment>